<gene>
    <name evidence="2" type="ORF">KIL84_006075</name>
</gene>
<feature type="region of interest" description="Disordered" evidence="1">
    <location>
        <begin position="1"/>
        <end position="23"/>
    </location>
</feature>
<dbReference type="AlphaFoldDB" id="A0A9D3XJ00"/>
<evidence type="ECO:0000256" key="1">
    <source>
        <dbReference type="SAM" id="MobiDB-lite"/>
    </source>
</evidence>
<proteinExistence type="predicted"/>
<comment type="caution">
    <text evidence="2">The sequence shown here is derived from an EMBL/GenBank/DDBJ whole genome shotgun (WGS) entry which is preliminary data.</text>
</comment>
<reference evidence="2" key="1">
    <citation type="submission" date="2021-09" db="EMBL/GenBank/DDBJ databases">
        <title>The genome of Mauremys mutica provides insights into the evolution of semi-aquatic lifestyle.</title>
        <authorList>
            <person name="Gong S."/>
            <person name="Gao Y."/>
        </authorList>
    </citation>
    <scope>NUCLEOTIDE SEQUENCE</scope>
    <source>
        <strain evidence="2">MM-2020</strain>
        <tissue evidence="2">Muscle</tissue>
    </source>
</reference>
<dbReference type="EMBL" id="JAHDVG010000471">
    <property type="protein sequence ID" value="KAH1180025.1"/>
    <property type="molecule type" value="Genomic_DNA"/>
</dbReference>
<organism evidence="2 3">
    <name type="scientific">Mauremys mutica</name>
    <name type="common">yellowpond turtle</name>
    <dbReference type="NCBI Taxonomy" id="74926"/>
    <lineage>
        <taxon>Eukaryota</taxon>
        <taxon>Metazoa</taxon>
        <taxon>Chordata</taxon>
        <taxon>Craniata</taxon>
        <taxon>Vertebrata</taxon>
        <taxon>Euteleostomi</taxon>
        <taxon>Archelosauria</taxon>
        <taxon>Testudinata</taxon>
        <taxon>Testudines</taxon>
        <taxon>Cryptodira</taxon>
        <taxon>Durocryptodira</taxon>
        <taxon>Testudinoidea</taxon>
        <taxon>Geoemydidae</taxon>
        <taxon>Geoemydinae</taxon>
        <taxon>Mauremys</taxon>
    </lineage>
</organism>
<protein>
    <submittedName>
        <fullName evidence="2">Uncharacterized protein</fullName>
    </submittedName>
</protein>
<keyword evidence="3" id="KW-1185">Reference proteome</keyword>
<evidence type="ECO:0000313" key="3">
    <source>
        <dbReference type="Proteomes" id="UP000827986"/>
    </source>
</evidence>
<dbReference type="Proteomes" id="UP000827986">
    <property type="component" value="Unassembled WGS sequence"/>
</dbReference>
<evidence type="ECO:0000313" key="2">
    <source>
        <dbReference type="EMBL" id="KAH1180025.1"/>
    </source>
</evidence>
<accession>A0A9D3XJ00</accession>
<name>A0A9D3XJ00_9SAUR</name>
<sequence length="170" mass="19221">MPFGERHSLASSPPMLPNKSSSLWRSEHPFPLSRQCCQEGTCSFPGSAPFRHAQPPAYHRQQTSFTPFSSVSSLQALSQGECMRREVQPLIPGPGTLIRIIYIISCKGKDPYRKPMKEQKGWGRFARPWNEQQSQDLWDCSGHPQRMSPWHNSTLASRQLTPFSLSPLVA</sequence>